<keyword evidence="1" id="KW-0812">Transmembrane</keyword>
<keyword evidence="1" id="KW-1133">Transmembrane helix</keyword>
<gene>
    <name evidence="2" type="ORF">FH603_4400</name>
</gene>
<keyword evidence="3" id="KW-1185">Reference proteome</keyword>
<dbReference type="RefSeq" id="WP_186739731.1">
    <property type="nucleotide sequence ID" value="NZ_VFIA01000033.1"/>
</dbReference>
<comment type="caution">
    <text evidence="2">The sequence shown here is derived from an EMBL/GenBank/DDBJ whole genome shotgun (WGS) entry which is preliminary data.</text>
</comment>
<sequence length="70" mass="7954">MIITYTSFQFILLAMITQLFMTIVFAREALTTALGTYCRVKCGVAGLVYFIFAFILTWILFNSSIDRDPA</sequence>
<dbReference type="Proteomes" id="UP000700732">
    <property type="component" value="Unassembled WGS sequence"/>
</dbReference>
<evidence type="ECO:0000256" key="1">
    <source>
        <dbReference type="SAM" id="Phobius"/>
    </source>
</evidence>
<protein>
    <submittedName>
        <fullName evidence="2">Membrane protein</fullName>
    </submittedName>
</protein>
<name>A0ABR6WBI3_9BACT</name>
<evidence type="ECO:0000313" key="3">
    <source>
        <dbReference type="Proteomes" id="UP000700732"/>
    </source>
</evidence>
<proteinExistence type="predicted"/>
<organism evidence="2 3">
    <name type="scientific">Spirosoma utsteinense</name>
    <dbReference type="NCBI Taxonomy" id="2585773"/>
    <lineage>
        <taxon>Bacteria</taxon>
        <taxon>Pseudomonadati</taxon>
        <taxon>Bacteroidota</taxon>
        <taxon>Cytophagia</taxon>
        <taxon>Cytophagales</taxon>
        <taxon>Cytophagaceae</taxon>
        <taxon>Spirosoma</taxon>
    </lineage>
</organism>
<feature type="transmembrane region" description="Helical" evidence="1">
    <location>
        <begin position="38"/>
        <end position="61"/>
    </location>
</feature>
<feature type="transmembrane region" description="Helical" evidence="1">
    <location>
        <begin position="6"/>
        <end position="26"/>
    </location>
</feature>
<evidence type="ECO:0000313" key="2">
    <source>
        <dbReference type="EMBL" id="MBC3793877.1"/>
    </source>
</evidence>
<dbReference type="EMBL" id="VFIA01000033">
    <property type="protein sequence ID" value="MBC3793877.1"/>
    <property type="molecule type" value="Genomic_DNA"/>
</dbReference>
<reference evidence="2 3" key="1">
    <citation type="submission" date="2019-06" db="EMBL/GenBank/DDBJ databases">
        <title>Spirosoma utsteinense sp. nov. isolated from Antarctic ice-free soils.</title>
        <authorList>
            <person name="Tahon G."/>
        </authorList>
    </citation>
    <scope>NUCLEOTIDE SEQUENCE [LARGE SCALE GENOMIC DNA]</scope>
    <source>
        <strain evidence="2 3">LMG 31447</strain>
    </source>
</reference>
<keyword evidence="1" id="KW-0472">Membrane</keyword>
<accession>A0ABR6WBI3</accession>